<evidence type="ECO:0000313" key="2">
    <source>
        <dbReference type="Proteomes" id="UP000198629"/>
    </source>
</evidence>
<dbReference type="InterPro" id="IPR019600">
    <property type="entry name" value="Hemin_uptake_protein_HemP"/>
</dbReference>
<sequence length="78" mass="8398">MGGKLQSLSNETDVVTSVARADVSVVDAAHLLGDAGELAILHGGETYRLTRTKQNKLLLTKCRNISAFESTHKLDPHP</sequence>
<accession>A0A1G9CZT6</accession>
<organism evidence="1 2">
    <name type="scientific">Methylophilus rhizosphaerae</name>
    <dbReference type="NCBI Taxonomy" id="492660"/>
    <lineage>
        <taxon>Bacteria</taxon>
        <taxon>Pseudomonadati</taxon>
        <taxon>Pseudomonadota</taxon>
        <taxon>Betaproteobacteria</taxon>
        <taxon>Nitrosomonadales</taxon>
        <taxon>Methylophilaceae</taxon>
        <taxon>Methylophilus</taxon>
    </lineage>
</organism>
<name>A0A1G9CZT6_9PROT</name>
<proteinExistence type="predicted"/>
<dbReference type="OrthoDB" id="5348353at2"/>
<protein>
    <submittedName>
        <fullName evidence="1">Hemin uptake protein hemP</fullName>
    </submittedName>
</protein>
<dbReference type="Pfam" id="PF10636">
    <property type="entry name" value="hemP"/>
    <property type="match status" value="1"/>
</dbReference>
<reference evidence="2" key="1">
    <citation type="submission" date="2016-10" db="EMBL/GenBank/DDBJ databases">
        <authorList>
            <person name="Varghese N."/>
            <person name="Submissions S."/>
        </authorList>
    </citation>
    <scope>NUCLEOTIDE SEQUENCE [LARGE SCALE GENOMIC DNA]</scope>
    <source>
        <strain evidence="2">CBMB127</strain>
    </source>
</reference>
<dbReference type="STRING" id="492660.SAMN05192566_1709"/>
<dbReference type="AlphaFoldDB" id="A0A1G9CZT6"/>
<evidence type="ECO:0000313" key="1">
    <source>
        <dbReference type="EMBL" id="SDK57197.1"/>
    </source>
</evidence>
<keyword evidence="2" id="KW-1185">Reference proteome</keyword>
<dbReference type="Proteomes" id="UP000198629">
    <property type="component" value="Unassembled WGS sequence"/>
</dbReference>
<dbReference type="Gene3D" id="2.10.70.10">
    <property type="entry name" value="Complement Module, domain 1"/>
    <property type="match status" value="1"/>
</dbReference>
<dbReference type="EMBL" id="FNFX01000003">
    <property type="protein sequence ID" value="SDK57197.1"/>
    <property type="molecule type" value="Genomic_DNA"/>
</dbReference>
<gene>
    <name evidence="1" type="ORF">SAMN05192566_1709</name>
</gene>